<dbReference type="InterPro" id="IPR052704">
    <property type="entry name" value="ECF_Sigma-70_Domain"/>
</dbReference>
<feature type="domain" description="RNA polymerase sigma-70 region 2" evidence="7">
    <location>
        <begin position="39"/>
        <end position="100"/>
    </location>
</feature>
<keyword evidence="5" id="KW-0804">Transcription</keyword>
<dbReference type="InterPro" id="IPR036388">
    <property type="entry name" value="WH-like_DNA-bd_sf"/>
</dbReference>
<keyword evidence="4" id="KW-0731">Sigma factor</keyword>
<evidence type="ECO:0000313" key="10">
    <source>
        <dbReference type="Proteomes" id="UP001157069"/>
    </source>
</evidence>
<gene>
    <name evidence="9" type="ORF">GCM10025869_02680</name>
</gene>
<evidence type="ECO:0000259" key="7">
    <source>
        <dbReference type="Pfam" id="PF04542"/>
    </source>
</evidence>
<evidence type="ECO:0000256" key="4">
    <source>
        <dbReference type="ARBA" id="ARBA00023082"/>
    </source>
</evidence>
<dbReference type="InterPro" id="IPR013249">
    <property type="entry name" value="RNA_pol_sigma70_r4_t2"/>
</dbReference>
<proteinExistence type="inferred from homology"/>
<accession>A0ABQ6JQZ1</accession>
<dbReference type="Pfam" id="PF08281">
    <property type="entry name" value="Sigma70_r4_2"/>
    <property type="match status" value="1"/>
</dbReference>
<reference evidence="10" key="1">
    <citation type="journal article" date="2019" name="Int. J. Syst. Evol. Microbiol.">
        <title>The Global Catalogue of Microorganisms (GCM) 10K type strain sequencing project: providing services to taxonomists for standard genome sequencing and annotation.</title>
        <authorList>
            <consortium name="The Broad Institute Genomics Platform"/>
            <consortium name="The Broad Institute Genome Sequencing Center for Infectious Disease"/>
            <person name="Wu L."/>
            <person name="Ma J."/>
        </authorList>
    </citation>
    <scope>NUCLEOTIDE SEQUENCE [LARGE SCALE GENOMIC DNA]</scope>
    <source>
        <strain evidence="10">NBRC 108755</strain>
    </source>
</reference>
<dbReference type="InterPro" id="IPR013325">
    <property type="entry name" value="RNA_pol_sigma_r2"/>
</dbReference>
<feature type="region of interest" description="Disordered" evidence="6">
    <location>
        <begin position="1"/>
        <end position="29"/>
    </location>
</feature>
<dbReference type="Proteomes" id="UP001157069">
    <property type="component" value="Unassembled WGS sequence"/>
</dbReference>
<dbReference type="Pfam" id="PF04542">
    <property type="entry name" value="Sigma70_r2"/>
    <property type="match status" value="1"/>
</dbReference>
<evidence type="ECO:0000256" key="3">
    <source>
        <dbReference type="ARBA" id="ARBA00023015"/>
    </source>
</evidence>
<protein>
    <submittedName>
        <fullName evidence="9">RNA polymerase sigma24 factor</fullName>
    </submittedName>
</protein>
<dbReference type="Gene3D" id="3.10.450.50">
    <property type="match status" value="1"/>
</dbReference>
<dbReference type="InterPro" id="IPR014284">
    <property type="entry name" value="RNA_pol_sigma-70_dom"/>
</dbReference>
<dbReference type="RefSeq" id="WP_284297155.1">
    <property type="nucleotide sequence ID" value="NZ_BSVA01000001.1"/>
</dbReference>
<evidence type="ECO:0000313" key="9">
    <source>
        <dbReference type="EMBL" id="GMA89739.1"/>
    </source>
</evidence>
<dbReference type="NCBIfam" id="NF007214">
    <property type="entry name" value="PRK09636.1"/>
    <property type="match status" value="1"/>
</dbReference>
<keyword evidence="10" id="KW-1185">Reference proteome</keyword>
<dbReference type="EMBL" id="BSVA01000001">
    <property type="protein sequence ID" value="GMA89739.1"/>
    <property type="molecule type" value="Genomic_DNA"/>
</dbReference>
<dbReference type="PANTHER" id="PTHR30173:SF36">
    <property type="entry name" value="ECF RNA POLYMERASE SIGMA FACTOR SIGJ"/>
    <property type="match status" value="1"/>
</dbReference>
<comment type="subunit">
    <text evidence="2">Interacts transiently with the RNA polymerase catalytic core formed by RpoA, RpoB, RpoC and RpoZ (2 alpha, 1 beta, 1 beta' and 1 omega subunit) to form the RNA polymerase holoenzyme that can initiate transcription.</text>
</comment>
<dbReference type="InterPro" id="IPR007627">
    <property type="entry name" value="RNA_pol_sigma70_r2"/>
</dbReference>
<dbReference type="SUPFAM" id="SSF88659">
    <property type="entry name" value="Sigma3 and sigma4 domains of RNA polymerase sigma factors"/>
    <property type="match status" value="1"/>
</dbReference>
<dbReference type="InterPro" id="IPR032710">
    <property type="entry name" value="NTF2-like_dom_sf"/>
</dbReference>
<dbReference type="NCBIfam" id="TIGR02937">
    <property type="entry name" value="sigma70-ECF"/>
    <property type="match status" value="1"/>
</dbReference>
<comment type="similarity">
    <text evidence="1">Belongs to the sigma-70 factor family. ECF subfamily.</text>
</comment>
<organism evidence="9 10">
    <name type="scientific">Homoserinibacter gongjuensis</name>
    <dbReference type="NCBI Taxonomy" id="1162968"/>
    <lineage>
        <taxon>Bacteria</taxon>
        <taxon>Bacillati</taxon>
        <taxon>Actinomycetota</taxon>
        <taxon>Actinomycetes</taxon>
        <taxon>Micrococcales</taxon>
        <taxon>Microbacteriaceae</taxon>
        <taxon>Homoserinibacter</taxon>
    </lineage>
</organism>
<dbReference type="Gene3D" id="1.10.1740.10">
    <property type="match status" value="1"/>
</dbReference>
<feature type="domain" description="RNA polymerase sigma factor 70 region 4 type 2" evidence="8">
    <location>
        <begin position="135"/>
        <end position="186"/>
    </location>
</feature>
<evidence type="ECO:0000256" key="6">
    <source>
        <dbReference type="SAM" id="MobiDB-lite"/>
    </source>
</evidence>
<evidence type="ECO:0000256" key="1">
    <source>
        <dbReference type="ARBA" id="ARBA00010641"/>
    </source>
</evidence>
<dbReference type="InterPro" id="IPR014303">
    <property type="entry name" value="RNA_pol_sigma-70_ECF"/>
</dbReference>
<dbReference type="SUPFAM" id="SSF54427">
    <property type="entry name" value="NTF2-like"/>
    <property type="match status" value="1"/>
</dbReference>
<dbReference type="NCBIfam" id="TIGR02957">
    <property type="entry name" value="SigX4"/>
    <property type="match status" value="1"/>
</dbReference>
<sequence>MRSHTENLAIRREHQAETAPAPPTPESHADLDTAAREFHALRPRLFGIAYRVIGTVADAEDVVQDVWLKWHAYDRSQVEHPEAFLVTTTTRVAINVLHSARVRRETYTGPWLPEPIDTEANPEVEAEFNESLSFALLVLLEALSPTERAAFVLREAFGYEYATVSEILEMSEMAVRKLVSRAREHIASGRRRTVSTTQHRRLLRAFVAAARSGDVQQLESLLAADVISYSDGGDAVHAARIPIVGTERVVKFVAAFSRWFWDGIEVREVEINGEPAIAIVADGEAVTVLSLCPSGDGIARLFWLLNPEKLGRIHFA</sequence>
<evidence type="ECO:0000259" key="8">
    <source>
        <dbReference type="Pfam" id="PF08281"/>
    </source>
</evidence>
<name>A0ABQ6JQZ1_9MICO</name>
<dbReference type="Gene3D" id="1.10.10.10">
    <property type="entry name" value="Winged helix-like DNA-binding domain superfamily/Winged helix DNA-binding domain"/>
    <property type="match status" value="1"/>
</dbReference>
<dbReference type="PANTHER" id="PTHR30173">
    <property type="entry name" value="SIGMA 19 FACTOR"/>
    <property type="match status" value="1"/>
</dbReference>
<evidence type="ECO:0000256" key="5">
    <source>
        <dbReference type="ARBA" id="ARBA00023163"/>
    </source>
</evidence>
<evidence type="ECO:0000256" key="2">
    <source>
        <dbReference type="ARBA" id="ARBA00011344"/>
    </source>
</evidence>
<keyword evidence="3" id="KW-0805">Transcription regulation</keyword>
<dbReference type="InterPro" id="IPR013324">
    <property type="entry name" value="RNA_pol_sigma_r3/r4-like"/>
</dbReference>
<dbReference type="SUPFAM" id="SSF88946">
    <property type="entry name" value="Sigma2 domain of RNA polymerase sigma factors"/>
    <property type="match status" value="1"/>
</dbReference>
<comment type="caution">
    <text evidence="9">The sequence shown here is derived from an EMBL/GenBank/DDBJ whole genome shotgun (WGS) entry which is preliminary data.</text>
</comment>